<accession>A0A060RAL0</accession>
<dbReference type="AlphaFoldDB" id="A0A060RAL0"/>
<organism evidence="1 2">
    <name type="scientific">Mucinivorans hirudinis</name>
    <dbReference type="NCBI Taxonomy" id="1433126"/>
    <lineage>
        <taxon>Bacteria</taxon>
        <taxon>Pseudomonadati</taxon>
        <taxon>Bacteroidota</taxon>
        <taxon>Bacteroidia</taxon>
        <taxon>Bacteroidales</taxon>
        <taxon>Rikenellaceae</taxon>
        <taxon>Mucinivorans</taxon>
    </lineage>
</organism>
<dbReference type="EMBL" id="HG934468">
    <property type="protein sequence ID" value="CDN32637.1"/>
    <property type="molecule type" value="Genomic_DNA"/>
</dbReference>
<gene>
    <name evidence="1" type="ORF">BN938_2567</name>
</gene>
<protein>
    <submittedName>
        <fullName evidence="1">Uncharacterized protein</fullName>
    </submittedName>
</protein>
<evidence type="ECO:0000313" key="1">
    <source>
        <dbReference type="EMBL" id="CDN32637.1"/>
    </source>
</evidence>
<proteinExistence type="predicted"/>
<keyword evidence="2" id="KW-1185">Reference proteome</keyword>
<sequence>MELRNFGIILSCKFRWRKHILRSETDLNLVIYLLKESFKSLDIPNIIITFVILKWCN</sequence>
<reference evidence="1 2" key="1">
    <citation type="journal article" date="2015" name="Genome Announc.">
        <title>Complete Genome Sequence of the Novel Leech Symbiont Mucinivorans hirudinis M3T.</title>
        <authorList>
            <person name="Nelson M.C."/>
            <person name="Bomar L."/>
            <person name="Graf J."/>
        </authorList>
    </citation>
    <scope>NUCLEOTIDE SEQUENCE [LARGE SCALE GENOMIC DNA]</scope>
    <source>
        <strain evidence="2">M3</strain>
    </source>
</reference>
<dbReference type="HOGENOM" id="CLU_2991815_0_0_10"/>
<name>A0A060RAL0_9BACT</name>
<evidence type="ECO:0000313" key="2">
    <source>
        <dbReference type="Proteomes" id="UP000027616"/>
    </source>
</evidence>
<dbReference type="KEGG" id="rbc:BN938_2567"/>
<dbReference type="Proteomes" id="UP000027616">
    <property type="component" value="Chromosome I"/>
</dbReference>